<dbReference type="SUPFAM" id="SSF58104">
    <property type="entry name" value="Methyl-accepting chemotaxis protein (MCP) signaling domain"/>
    <property type="match status" value="1"/>
</dbReference>
<protein>
    <submittedName>
        <fullName evidence="5">Methyl-accepting chemotaxis protein</fullName>
    </submittedName>
</protein>
<dbReference type="EMBL" id="JAUYVI010000002">
    <property type="protein sequence ID" value="MDQ7247220.1"/>
    <property type="molecule type" value="Genomic_DNA"/>
</dbReference>
<evidence type="ECO:0000256" key="1">
    <source>
        <dbReference type="ARBA" id="ARBA00023224"/>
    </source>
</evidence>
<evidence type="ECO:0000259" key="4">
    <source>
        <dbReference type="PROSITE" id="PS50111"/>
    </source>
</evidence>
<comment type="caution">
    <text evidence="5">The sequence shown here is derived from an EMBL/GenBank/DDBJ whole genome shotgun (WGS) entry which is preliminary data.</text>
</comment>
<dbReference type="InterPro" id="IPR004089">
    <property type="entry name" value="MCPsignal_dom"/>
</dbReference>
<feature type="domain" description="Methyl-accepting transducer" evidence="4">
    <location>
        <begin position="221"/>
        <end position="450"/>
    </location>
</feature>
<feature type="transmembrane region" description="Helical" evidence="3">
    <location>
        <begin position="140"/>
        <end position="161"/>
    </location>
</feature>
<organism evidence="5 6">
    <name type="scientific">Dongia sedimenti</name>
    <dbReference type="NCBI Taxonomy" id="3064282"/>
    <lineage>
        <taxon>Bacteria</taxon>
        <taxon>Pseudomonadati</taxon>
        <taxon>Pseudomonadota</taxon>
        <taxon>Alphaproteobacteria</taxon>
        <taxon>Rhodospirillales</taxon>
        <taxon>Dongiaceae</taxon>
        <taxon>Dongia</taxon>
    </lineage>
</organism>
<keyword evidence="3" id="KW-0472">Membrane</keyword>
<gene>
    <name evidence="5" type="ORF">Q8A70_06065</name>
</gene>
<evidence type="ECO:0000313" key="5">
    <source>
        <dbReference type="EMBL" id="MDQ7247220.1"/>
    </source>
</evidence>
<dbReference type="PROSITE" id="PS50111">
    <property type="entry name" value="CHEMOTAXIS_TRANSDUC_2"/>
    <property type="match status" value="1"/>
</dbReference>
<dbReference type="PANTHER" id="PTHR32089:SF112">
    <property type="entry name" value="LYSOZYME-LIKE PROTEIN-RELATED"/>
    <property type="match status" value="1"/>
</dbReference>
<feature type="transmembrane region" description="Helical" evidence="3">
    <location>
        <begin position="12"/>
        <end position="32"/>
    </location>
</feature>
<evidence type="ECO:0000313" key="6">
    <source>
        <dbReference type="Proteomes" id="UP001230156"/>
    </source>
</evidence>
<dbReference type="Gene3D" id="1.10.287.950">
    <property type="entry name" value="Methyl-accepting chemotaxis protein"/>
    <property type="match status" value="1"/>
</dbReference>
<proteinExistence type="predicted"/>
<feature type="transmembrane region" description="Helical" evidence="3">
    <location>
        <begin position="39"/>
        <end position="58"/>
    </location>
</feature>
<evidence type="ECO:0000256" key="3">
    <source>
        <dbReference type="SAM" id="Phobius"/>
    </source>
</evidence>
<dbReference type="SMART" id="SM00283">
    <property type="entry name" value="MA"/>
    <property type="match status" value="1"/>
</dbReference>
<evidence type="ECO:0000256" key="2">
    <source>
        <dbReference type="PROSITE-ProRule" id="PRU00284"/>
    </source>
</evidence>
<feature type="transmembrane region" description="Helical" evidence="3">
    <location>
        <begin position="64"/>
        <end position="82"/>
    </location>
</feature>
<reference evidence="6" key="1">
    <citation type="submission" date="2023-08" db="EMBL/GenBank/DDBJ databases">
        <title>Rhodospirillaceae gen. nov., a novel taxon isolated from the Yangtze River Yuezi River estuary sludge.</title>
        <authorList>
            <person name="Ruan L."/>
        </authorList>
    </citation>
    <scope>NUCLEOTIDE SEQUENCE [LARGE SCALE GENOMIC DNA]</scope>
    <source>
        <strain evidence="6">R-7</strain>
    </source>
</reference>
<keyword evidence="3" id="KW-1133">Transmembrane helix</keyword>
<sequence length="484" mass="50965">MNAVESLRSHTARLLGIFICLHFPLIALIDWLRHGTPGIVTGIGAVIALSTGAMTFAMKGPAVRYFQSAAMMLTVATLVAALEGHPWQIDMHMYFFASLAMLAAFCDWPAILIATATVAVHHLALNFLLPAAVFPNGGDFFRVVLHAVIVLIEAGVLIFVARHMAHALIDSESALQKARVASTEAEGLAEQIRTREASARDDRHRMLAEVASNFEQAVRALIERVSADSDRATTLATSMATAARENAQRVGAAATASSAASGDAQSIAAAAEELSASVAEIQRQVQRSTEITARAVTEAGTSSAKVRELTEAAQRIGDIVRLINEIASQTNLLALNATIEAARAGEAGRGFAVVANEVKSLANQTAKATEEISAQITAIQGATRESEMAIQSVSNTIGEVSEVVSTINASVDQQNAATREIAQSAQNVSRGTAETSDVIESVRVSAEETGNSASQVSDAARGLLTLSQQLKGDVDRFLKTLLAA</sequence>
<name>A0ABU0YHM6_9PROT</name>
<keyword evidence="1 2" id="KW-0807">Transducer</keyword>
<dbReference type="Proteomes" id="UP001230156">
    <property type="component" value="Unassembled WGS sequence"/>
</dbReference>
<dbReference type="Pfam" id="PF00015">
    <property type="entry name" value="MCPsignal"/>
    <property type="match status" value="1"/>
</dbReference>
<keyword evidence="3" id="KW-0812">Transmembrane</keyword>
<keyword evidence="6" id="KW-1185">Reference proteome</keyword>
<dbReference type="PANTHER" id="PTHR32089">
    <property type="entry name" value="METHYL-ACCEPTING CHEMOTAXIS PROTEIN MCPB"/>
    <property type="match status" value="1"/>
</dbReference>
<dbReference type="RefSeq" id="WP_379954622.1">
    <property type="nucleotide sequence ID" value="NZ_JAUYVI010000002.1"/>
</dbReference>
<accession>A0ABU0YHM6</accession>